<reference evidence="8" key="1">
    <citation type="submission" date="2016-10" db="EMBL/GenBank/DDBJ databases">
        <authorList>
            <person name="de Groot N.N."/>
        </authorList>
    </citation>
    <scope>NUCLEOTIDE SEQUENCE</scope>
</reference>
<dbReference type="EMBL" id="FPHI01000012">
    <property type="protein sequence ID" value="SFV55729.1"/>
    <property type="molecule type" value="Genomic_DNA"/>
</dbReference>
<dbReference type="Gene3D" id="1.10.443.10">
    <property type="entry name" value="Intergrase catalytic core"/>
    <property type="match status" value="1"/>
</dbReference>
<dbReference type="GO" id="GO:0044826">
    <property type="term" value="P:viral genome integration into host DNA"/>
    <property type="evidence" value="ECO:0007669"/>
    <property type="project" value="UniProtKB-KW"/>
</dbReference>
<dbReference type="CDD" id="cd00796">
    <property type="entry name" value="INT_Rci_Hp1_C"/>
    <property type="match status" value="1"/>
</dbReference>
<dbReference type="GO" id="GO:0006310">
    <property type="term" value="P:DNA recombination"/>
    <property type="evidence" value="ECO:0007669"/>
    <property type="project" value="UniProtKB-KW"/>
</dbReference>
<evidence type="ECO:0000256" key="6">
    <source>
        <dbReference type="ARBA" id="ARBA00023296"/>
    </source>
</evidence>
<dbReference type="SUPFAM" id="SSF56349">
    <property type="entry name" value="DNA breaking-rejoining enzymes"/>
    <property type="match status" value="1"/>
</dbReference>
<keyword evidence="4" id="KW-0233">DNA recombination</keyword>
<proteinExistence type="inferred from homology"/>
<dbReference type="PANTHER" id="PTHR30629:SF2">
    <property type="entry name" value="PROPHAGE INTEGRASE INTS-RELATED"/>
    <property type="match status" value="1"/>
</dbReference>
<dbReference type="InterPro" id="IPR002104">
    <property type="entry name" value="Integrase_catalytic"/>
</dbReference>
<feature type="domain" description="Tyr recombinase" evidence="7">
    <location>
        <begin position="206"/>
        <end position="385"/>
    </location>
</feature>
<dbReference type="GO" id="GO:0003677">
    <property type="term" value="F:DNA binding"/>
    <property type="evidence" value="ECO:0007669"/>
    <property type="project" value="UniProtKB-KW"/>
</dbReference>
<evidence type="ECO:0000259" key="7">
    <source>
        <dbReference type="PROSITE" id="PS51898"/>
    </source>
</evidence>
<dbReference type="GO" id="GO:0075713">
    <property type="term" value="P:establishment of integrated proviral latency"/>
    <property type="evidence" value="ECO:0007669"/>
    <property type="project" value="UniProtKB-KW"/>
</dbReference>
<protein>
    <submittedName>
        <fullName evidence="8">Site-specific recombinase, phage integrase family</fullName>
    </submittedName>
</protein>
<evidence type="ECO:0000313" key="8">
    <source>
        <dbReference type="EMBL" id="SFV55729.1"/>
    </source>
</evidence>
<evidence type="ECO:0000256" key="2">
    <source>
        <dbReference type="ARBA" id="ARBA00022908"/>
    </source>
</evidence>
<dbReference type="GO" id="GO:0015074">
    <property type="term" value="P:DNA integration"/>
    <property type="evidence" value="ECO:0007669"/>
    <property type="project" value="UniProtKB-KW"/>
</dbReference>
<dbReference type="Gene3D" id="1.10.150.130">
    <property type="match status" value="1"/>
</dbReference>
<keyword evidence="6" id="KW-1160">Virus entry into host cell</keyword>
<keyword evidence="2" id="KW-0229">DNA integration</keyword>
<name>A0A1W1BQA8_9ZZZZ</name>
<evidence type="ECO:0000256" key="4">
    <source>
        <dbReference type="ARBA" id="ARBA00023172"/>
    </source>
</evidence>
<dbReference type="InterPro" id="IPR011010">
    <property type="entry name" value="DNA_brk_join_enz"/>
</dbReference>
<dbReference type="PANTHER" id="PTHR30629">
    <property type="entry name" value="PROPHAGE INTEGRASE"/>
    <property type="match status" value="1"/>
</dbReference>
<sequence length="389" mass="44857">MARIKSKKYNGVYLNHLASGDITYTVTYKDAFEKKVFCKIGKKSEGITEIYAYNKRNEFINKVRLGEDPIAHKKKKHIITLDQLAKVYFDDKRCMVCDNCKTFDKLSDSVKKTNNSLVCTYRKVKHQYNKYMKHLEPRFGKANVATMRKDDIQKLRQSLQAQEKSESTINGVTQLLSTIINYSIKQKELKLINPCVGISKLSTNNERERYLTTSEVKELLSHISDFRELLFVKLALSTGGRLQTILHIKKKDINLSRGSVLLMDLKNNSTYTGFLNDDVKAMLATHIKNLKADDYILSGKPTRLSDNAMARTIRPTLNRLFNTGLKRDDRKNRVVIHTFRHTFASHLAINGTPIFTIQKLMNHRDIKMTMRYAKLAPDSGMDMVKELYL</sequence>
<dbReference type="Pfam" id="PF00589">
    <property type="entry name" value="Phage_integrase"/>
    <property type="match status" value="1"/>
</dbReference>
<evidence type="ECO:0000256" key="5">
    <source>
        <dbReference type="ARBA" id="ARBA00023195"/>
    </source>
</evidence>
<evidence type="ECO:0000256" key="1">
    <source>
        <dbReference type="ARBA" id="ARBA00008857"/>
    </source>
</evidence>
<dbReference type="AlphaFoldDB" id="A0A1W1BQA8"/>
<evidence type="ECO:0000256" key="3">
    <source>
        <dbReference type="ARBA" id="ARBA00023125"/>
    </source>
</evidence>
<dbReference type="InterPro" id="IPR013762">
    <property type="entry name" value="Integrase-like_cat_sf"/>
</dbReference>
<gene>
    <name evidence="8" type="ORF">MNB_SV-3-136</name>
</gene>
<accession>A0A1W1BQA8</accession>
<comment type="similarity">
    <text evidence="1">Belongs to the 'phage' integrase family.</text>
</comment>
<dbReference type="GO" id="GO:0046718">
    <property type="term" value="P:symbiont entry into host cell"/>
    <property type="evidence" value="ECO:0007669"/>
    <property type="project" value="UniProtKB-KW"/>
</dbReference>
<dbReference type="PROSITE" id="PS51898">
    <property type="entry name" value="TYR_RECOMBINASE"/>
    <property type="match status" value="1"/>
</dbReference>
<dbReference type="InterPro" id="IPR010998">
    <property type="entry name" value="Integrase_recombinase_N"/>
</dbReference>
<dbReference type="InterPro" id="IPR050808">
    <property type="entry name" value="Phage_Integrase"/>
</dbReference>
<organism evidence="8">
    <name type="scientific">hydrothermal vent metagenome</name>
    <dbReference type="NCBI Taxonomy" id="652676"/>
    <lineage>
        <taxon>unclassified sequences</taxon>
        <taxon>metagenomes</taxon>
        <taxon>ecological metagenomes</taxon>
    </lineage>
</organism>
<keyword evidence="5" id="KW-1179">Viral genome integration</keyword>
<keyword evidence="3" id="KW-0238">DNA-binding</keyword>